<dbReference type="Proteomes" id="UP000607653">
    <property type="component" value="Unassembled WGS sequence"/>
</dbReference>
<dbReference type="AlphaFoldDB" id="A0A822YPF7"/>
<sequence length="334" mass="35690">MMRMGDRQLMIRSLLFLLLVSIVGLLAIAPCSHGLNPKPDDQLPSLVTTSTQLKYHNGPLLTGPTINIYLIWYGPFSLTNRTIISNFFASLDPSTAHSLRRQPTVSTWWATAKSYKDATGKPVSGSVKLAREVGDVNYSRGKNIKRADIAILVKNAIAQKAFPVDPTGIYFVLTAADVTVEKFCMGSCGFHDSFMVSPTERVVYAHVGDPHAQCPSLCAWPYAVPSYGPPGPALVAPNSVGMDAMVVNIATVLAGAATNPLKTGYFQGDALAPLEAVTACPGIFGADAYPGYPGKLMVDQASKGSFNVYGAEGRMFLVPGMWDPLSLTCKVVVA</sequence>
<dbReference type="GO" id="GO:0048046">
    <property type="term" value="C:apoplast"/>
    <property type="evidence" value="ECO:0007669"/>
    <property type="project" value="UniProtKB-SubCell"/>
</dbReference>
<dbReference type="Pfam" id="PF04674">
    <property type="entry name" value="Phi_1"/>
    <property type="match status" value="1"/>
</dbReference>
<feature type="signal peptide" evidence="6">
    <location>
        <begin position="1"/>
        <end position="34"/>
    </location>
</feature>
<feature type="chain" id="PRO_5032552292" description="Protein EXORDIUM-like 2" evidence="6">
    <location>
        <begin position="35"/>
        <end position="334"/>
    </location>
</feature>
<accession>A0A822YPF7</accession>
<evidence type="ECO:0008006" key="9">
    <source>
        <dbReference type="Google" id="ProtNLM"/>
    </source>
</evidence>
<name>A0A822YPF7_NELNU</name>
<reference evidence="7 8" key="1">
    <citation type="journal article" date="2020" name="Mol. Biol. Evol.">
        <title>Distinct Expression and Methylation Patterns for Genes with Different Fates following a Single Whole-Genome Duplication in Flowering Plants.</title>
        <authorList>
            <person name="Shi T."/>
            <person name="Rahmani R.S."/>
            <person name="Gugger P.F."/>
            <person name="Wang M."/>
            <person name="Li H."/>
            <person name="Zhang Y."/>
            <person name="Li Z."/>
            <person name="Wang Q."/>
            <person name="Van de Peer Y."/>
            <person name="Marchal K."/>
            <person name="Chen J."/>
        </authorList>
    </citation>
    <scope>NUCLEOTIDE SEQUENCE [LARGE SCALE GENOMIC DNA]</scope>
    <source>
        <tissue evidence="7">Leaf</tissue>
    </source>
</reference>
<keyword evidence="8" id="KW-1185">Reference proteome</keyword>
<organism evidence="7 8">
    <name type="scientific">Nelumbo nucifera</name>
    <name type="common">Sacred lotus</name>
    <dbReference type="NCBI Taxonomy" id="4432"/>
    <lineage>
        <taxon>Eukaryota</taxon>
        <taxon>Viridiplantae</taxon>
        <taxon>Streptophyta</taxon>
        <taxon>Embryophyta</taxon>
        <taxon>Tracheophyta</taxon>
        <taxon>Spermatophyta</taxon>
        <taxon>Magnoliopsida</taxon>
        <taxon>Proteales</taxon>
        <taxon>Nelumbonaceae</taxon>
        <taxon>Nelumbo</taxon>
    </lineage>
</organism>
<dbReference type="PANTHER" id="PTHR31279">
    <property type="entry name" value="PROTEIN EXORDIUM-LIKE 5"/>
    <property type="match status" value="1"/>
</dbReference>
<gene>
    <name evidence="7" type="ORF">HUJ06_012070</name>
</gene>
<keyword evidence="4 6" id="KW-0732">Signal</keyword>
<comment type="caution">
    <text evidence="7">The sequence shown here is derived from an EMBL/GenBank/DDBJ whole genome shotgun (WGS) entry which is preliminary data.</text>
</comment>
<dbReference type="InterPro" id="IPR006766">
    <property type="entry name" value="EXORDIUM-like"/>
</dbReference>
<keyword evidence="3" id="KW-0964">Secreted</keyword>
<dbReference type="EMBL" id="DUZY01000003">
    <property type="protein sequence ID" value="DAD33219.1"/>
    <property type="molecule type" value="Genomic_DNA"/>
</dbReference>
<keyword evidence="2" id="KW-0052">Apoplast</keyword>
<evidence type="ECO:0000256" key="5">
    <source>
        <dbReference type="ARBA" id="ARBA00023591"/>
    </source>
</evidence>
<evidence type="ECO:0000256" key="2">
    <source>
        <dbReference type="ARBA" id="ARBA00022523"/>
    </source>
</evidence>
<evidence type="ECO:0000256" key="4">
    <source>
        <dbReference type="ARBA" id="ARBA00022729"/>
    </source>
</evidence>
<comment type="subcellular location">
    <subcellularLocation>
        <location evidence="1">Secreted</location>
        <location evidence="1">Extracellular space</location>
        <location evidence="1">Apoplast</location>
    </subcellularLocation>
</comment>
<evidence type="ECO:0000313" key="7">
    <source>
        <dbReference type="EMBL" id="DAD33219.1"/>
    </source>
</evidence>
<proteinExistence type="inferred from homology"/>
<evidence type="ECO:0000256" key="3">
    <source>
        <dbReference type="ARBA" id="ARBA00022525"/>
    </source>
</evidence>
<protein>
    <recommendedName>
        <fullName evidence="9">Protein EXORDIUM-like 2</fullName>
    </recommendedName>
</protein>
<evidence type="ECO:0000256" key="1">
    <source>
        <dbReference type="ARBA" id="ARBA00004271"/>
    </source>
</evidence>
<dbReference type="PANTHER" id="PTHR31279:SF58">
    <property type="entry name" value="PROTEIN EXORDIUM-LIKE 2"/>
    <property type="match status" value="1"/>
</dbReference>
<evidence type="ECO:0000256" key="6">
    <source>
        <dbReference type="SAM" id="SignalP"/>
    </source>
</evidence>
<comment type="similarity">
    <text evidence="5">Belongs to the EXORDIUM family.</text>
</comment>
<evidence type="ECO:0000313" key="8">
    <source>
        <dbReference type="Proteomes" id="UP000607653"/>
    </source>
</evidence>